<feature type="region of interest" description="Disordered" evidence="10">
    <location>
        <begin position="219"/>
        <end position="243"/>
    </location>
</feature>
<dbReference type="PANTHER" id="PTHR11207:SF0">
    <property type="entry name" value="RIBONUCLEASE 3"/>
    <property type="match status" value="1"/>
</dbReference>
<comment type="subcellular location">
    <subcellularLocation>
        <location evidence="9">Cytoplasm</location>
    </subcellularLocation>
</comment>
<dbReference type="GO" id="GO:0010468">
    <property type="term" value="P:regulation of gene expression"/>
    <property type="evidence" value="ECO:0007669"/>
    <property type="project" value="TreeGrafter"/>
</dbReference>
<dbReference type="PROSITE" id="PS00517">
    <property type="entry name" value="RNASE_3_1"/>
    <property type="match status" value="1"/>
</dbReference>
<dbReference type="GO" id="GO:0019843">
    <property type="term" value="F:rRNA binding"/>
    <property type="evidence" value="ECO:0007669"/>
    <property type="project" value="UniProtKB-KW"/>
</dbReference>
<evidence type="ECO:0000259" key="11">
    <source>
        <dbReference type="PROSITE" id="PS50137"/>
    </source>
</evidence>
<dbReference type="PROSITE" id="PS50137">
    <property type="entry name" value="DS_RBD"/>
    <property type="match status" value="1"/>
</dbReference>
<dbReference type="Pfam" id="PF00035">
    <property type="entry name" value="dsrm"/>
    <property type="match status" value="1"/>
</dbReference>
<dbReference type="InterPro" id="IPR000999">
    <property type="entry name" value="RNase_III_dom"/>
</dbReference>
<evidence type="ECO:0000256" key="7">
    <source>
        <dbReference type="ARBA" id="ARBA00022801"/>
    </source>
</evidence>
<feature type="active site" evidence="9">
    <location>
        <position position="66"/>
    </location>
</feature>
<dbReference type="GO" id="GO:0005737">
    <property type="term" value="C:cytoplasm"/>
    <property type="evidence" value="ECO:0007669"/>
    <property type="project" value="UniProtKB-SubCell"/>
</dbReference>
<dbReference type="InterPro" id="IPR014720">
    <property type="entry name" value="dsRBD_dom"/>
</dbReference>
<comment type="cofactor">
    <cofactor evidence="9">
        <name>Mg(2+)</name>
        <dbReference type="ChEBI" id="CHEBI:18420"/>
    </cofactor>
</comment>
<keyword evidence="4 9" id="KW-0507">mRNA processing</keyword>
<dbReference type="Proteomes" id="UP000023772">
    <property type="component" value="Chromosome"/>
</dbReference>
<feature type="binding site" evidence="9">
    <location>
        <position position="62"/>
    </location>
    <ligand>
        <name>Mg(2+)</name>
        <dbReference type="ChEBI" id="CHEBI:18420"/>
    </ligand>
</feature>
<dbReference type="SMART" id="SM00535">
    <property type="entry name" value="RIBOc"/>
    <property type="match status" value="1"/>
</dbReference>
<evidence type="ECO:0000259" key="12">
    <source>
        <dbReference type="PROSITE" id="PS50142"/>
    </source>
</evidence>
<keyword evidence="5 9" id="KW-0540">Nuclease</keyword>
<evidence type="ECO:0000313" key="13">
    <source>
        <dbReference type="EMBL" id="AHW59236.1"/>
    </source>
</evidence>
<keyword evidence="3 9" id="KW-0698">rRNA processing</keyword>
<evidence type="ECO:0000313" key="16">
    <source>
        <dbReference type="Proteomes" id="UP000181981"/>
    </source>
</evidence>
<comment type="subunit">
    <text evidence="9">Homodimer.</text>
</comment>
<dbReference type="HOGENOM" id="CLU_000907_1_0_10"/>
<keyword evidence="15" id="KW-1185">Reference proteome</keyword>
<dbReference type="FunFam" id="1.10.1520.10:FF:000001">
    <property type="entry name" value="Ribonuclease 3"/>
    <property type="match status" value="1"/>
</dbReference>
<feature type="domain" description="RNase III" evidence="12">
    <location>
        <begin position="20"/>
        <end position="145"/>
    </location>
</feature>
<dbReference type="Gene3D" id="1.10.1520.10">
    <property type="entry name" value="Ribonuclease III domain"/>
    <property type="match status" value="1"/>
</dbReference>
<dbReference type="KEGG" id="dori:FH5T_05520"/>
<evidence type="ECO:0000256" key="10">
    <source>
        <dbReference type="SAM" id="MobiDB-lite"/>
    </source>
</evidence>
<evidence type="ECO:0000256" key="8">
    <source>
        <dbReference type="ARBA" id="ARBA00022884"/>
    </source>
</evidence>
<dbReference type="GO" id="GO:0003725">
    <property type="term" value="F:double-stranded RNA binding"/>
    <property type="evidence" value="ECO:0007669"/>
    <property type="project" value="TreeGrafter"/>
</dbReference>
<dbReference type="NCBIfam" id="TIGR02191">
    <property type="entry name" value="RNaseIII"/>
    <property type="match status" value="1"/>
</dbReference>
<protein>
    <recommendedName>
        <fullName evidence="9">Ribonuclease 3</fullName>
        <ecNumber evidence="9">3.1.26.3</ecNumber>
    </recommendedName>
    <alternativeName>
        <fullName evidence="9">Ribonuclease III</fullName>
        <shortName evidence="9">RNase III</shortName>
    </alternativeName>
</protein>
<evidence type="ECO:0000256" key="1">
    <source>
        <dbReference type="ARBA" id="ARBA00000109"/>
    </source>
</evidence>
<dbReference type="SMART" id="SM00358">
    <property type="entry name" value="DSRM"/>
    <property type="match status" value="1"/>
</dbReference>
<dbReference type="GO" id="GO:0006364">
    <property type="term" value="P:rRNA processing"/>
    <property type="evidence" value="ECO:0007669"/>
    <property type="project" value="UniProtKB-UniRule"/>
</dbReference>
<dbReference type="PROSITE" id="PS50142">
    <property type="entry name" value="RNASE_3_2"/>
    <property type="match status" value="1"/>
</dbReference>
<dbReference type="GO" id="GO:0004525">
    <property type="term" value="F:ribonuclease III activity"/>
    <property type="evidence" value="ECO:0007669"/>
    <property type="project" value="UniProtKB-UniRule"/>
</dbReference>
<dbReference type="Gene3D" id="3.30.160.20">
    <property type="match status" value="1"/>
</dbReference>
<keyword evidence="9" id="KW-0479">Metal-binding</keyword>
<dbReference type="STRING" id="1168034.FH5T_05520"/>
<keyword evidence="9" id="KW-0460">Magnesium</keyword>
<organism evidence="14 16">
    <name type="scientific">Draconibacterium orientale</name>
    <dbReference type="NCBI Taxonomy" id="1168034"/>
    <lineage>
        <taxon>Bacteria</taxon>
        <taxon>Pseudomonadati</taxon>
        <taxon>Bacteroidota</taxon>
        <taxon>Bacteroidia</taxon>
        <taxon>Marinilabiliales</taxon>
        <taxon>Prolixibacteraceae</taxon>
        <taxon>Draconibacterium</taxon>
    </lineage>
</organism>
<feature type="active site" evidence="9">
    <location>
        <position position="134"/>
    </location>
</feature>
<name>X5DY81_9BACT</name>
<evidence type="ECO:0000256" key="5">
    <source>
        <dbReference type="ARBA" id="ARBA00022722"/>
    </source>
</evidence>
<evidence type="ECO:0000256" key="9">
    <source>
        <dbReference type="HAMAP-Rule" id="MF_00104"/>
    </source>
</evidence>
<dbReference type="HAMAP" id="MF_00104">
    <property type="entry name" value="RNase_III"/>
    <property type="match status" value="1"/>
</dbReference>
<comment type="function">
    <text evidence="9">Digests double-stranded RNA. Involved in the processing of primary rRNA transcript to yield the immediate precursors to the large and small rRNAs (23S and 16S). Processes some mRNAs, and tRNAs when they are encoded in the rRNA operon. Processes pre-crRNA and tracrRNA of type II CRISPR loci if present in the organism.</text>
</comment>
<dbReference type="eggNOG" id="COG0571">
    <property type="taxonomic scope" value="Bacteria"/>
</dbReference>
<evidence type="ECO:0000313" key="14">
    <source>
        <dbReference type="EMBL" id="SET22908.1"/>
    </source>
</evidence>
<keyword evidence="9" id="KW-0699">rRNA-binding</keyword>
<feature type="domain" description="DRBM" evidence="11">
    <location>
        <begin position="173"/>
        <end position="242"/>
    </location>
</feature>
<evidence type="ECO:0000256" key="3">
    <source>
        <dbReference type="ARBA" id="ARBA00022552"/>
    </source>
</evidence>
<reference evidence="13 15" key="1">
    <citation type="submission" date="2014-03" db="EMBL/GenBank/DDBJ databases">
        <title>Complete genome sequence of a deeply braunched marine Bacteroidia bacterium Draconibacterium orientale type strain FH5T.</title>
        <authorList>
            <person name="Li X."/>
            <person name="Wang X."/>
            <person name="Xie Z."/>
            <person name="Du Z."/>
            <person name="Chen G."/>
        </authorList>
    </citation>
    <scope>NUCLEOTIDE SEQUENCE [LARGE SCALE GENOMIC DNA]</scope>
    <source>
        <strain evidence="13 15">FH5</strain>
    </source>
</reference>
<dbReference type="CDD" id="cd00593">
    <property type="entry name" value="RIBOc"/>
    <property type="match status" value="1"/>
</dbReference>
<reference evidence="14 16" key="2">
    <citation type="submission" date="2016-10" db="EMBL/GenBank/DDBJ databases">
        <authorList>
            <person name="de Groot N.N."/>
        </authorList>
    </citation>
    <scope>NUCLEOTIDE SEQUENCE [LARGE SCALE GENOMIC DNA]</scope>
    <source>
        <strain evidence="14 16">DSM 25947</strain>
    </source>
</reference>
<dbReference type="GO" id="GO:0008033">
    <property type="term" value="P:tRNA processing"/>
    <property type="evidence" value="ECO:0007669"/>
    <property type="project" value="UniProtKB-KW"/>
</dbReference>
<accession>X5DY81</accession>
<evidence type="ECO:0000313" key="15">
    <source>
        <dbReference type="Proteomes" id="UP000023772"/>
    </source>
</evidence>
<dbReference type="GO" id="GO:0006397">
    <property type="term" value="P:mRNA processing"/>
    <property type="evidence" value="ECO:0007669"/>
    <property type="project" value="UniProtKB-UniRule"/>
</dbReference>
<dbReference type="PANTHER" id="PTHR11207">
    <property type="entry name" value="RIBONUCLEASE III"/>
    <property type="match status" value="1"/>
</dbReference>
<feature type="binding site" evidence="9">
    <location>
        <position position="134"/>
    </location>
    <ligand>
        <name>Mg(2+)</name>
        <dbReference type="ChEBI" id="CHEBI:18420"/>
    </ligand>
</feature>
<dbReference type="InterPro" id="IPR011907">
    <property type="entry name" value="RNase_III"/>
</dbReference>
<dbReference type="RefSeq" id="WP_081804772.1">
    <property type="nucleotide sequence ID" value="NZ_FOHT01000008.1"/>
</dbReference>
<evidence type="ECO:0000256" key="2">
    <source>
        <dbReference type="ARBA" id="ARBA00010183"/>
    </source>
</evidence>
<dbReference type="GO" id="GO:0046872">
    <property type="term" value="F:metal ion binding"/>
    <property type="evidence" value="ECO:0007669"/>
    <property type="project" value="UniProtKB-KW"/>
</dbReference>
<dbReference type="EC" id="3.1.26.3" evidence="9"/>
<dbReference type="Pfam" id="PF14622">
    <property type="entry name" value="Ribonucleas_3_3"/>
    <property type="match status" value="1"/>
</dbReference>
<dbReference type="InterPro" id="IPR036389">
    <property type="entry name" value="RNase_III_sf"/>
</dbReference>
<dbReference type="SUPFAM" id="SSF54768">
    <property type="entry name" value="dsRNA-binding domain-like"/>
    <property type="match status" value="1"/>
</dbReference>
<keyword evidence="8 9" id="KW-0694">RNA-binding</keyword>
<keyword evidence="9" id="KW-0819">tRNA processing</keyword>
<keyword evidence="6 9" id="KW-0255">Endonuclease</keyword>
<feature type="binding site" evidence="9">
    <location>
        <position position="131"/>
    </location>
    <ligand>
        <name>Mg(2+)</name>
        <dbReference type="ChEBI" id="CHEBI:18420"/>
    </ligand>
</feature>
<keyword evidence="7 9" id="KW-0378">Hydrolase</keyword>
<dbReference type="Proteomes" id="UP000181981">
    <property type="component" value="Unassembled WGS sequence"/>
</dbReference>
<dbReference type="AlphaFoldDB" id="X5DY81"/>
<evidence type="ECO:0000256" key="6">
    <source>
        <dbReference type="ARBA" id="ARBA00022759"/>
    </source>
</evidence>
<dbReference type="OrthoDB" id="9805026at2"/>
<comment type="catalytic activity">
    <reaction evidence="1 9">
        <text>Endonucleolytic cleavage to 5'-phosphomonoester.</text>
        <dbReference type="EC" id="3.1.26.3"/>
    </reaction>
</comment>
<comment type="similarity">
    <text evidence="2">Belongs to the ribonuclease III family.</text>
</comment>
<keyword evidence="9" id="KW-0963">Cytoplasm</keyword>
<dbReference type="CDD" id="cd10845">
    <property type="entry name" value="DSRM_RNAse_III_family"/>
    <property type="match status" value="1"/>
</dbReference>
<sequence>MVRKIVQRVKLFSSDRKEFYLFLKDLLGFYPQNLRLYDLAFIHKSASIVDSQGNFVNNERLEYLGDAILGAVIADFLYNRFPQEDEGFLTKTRSKLVNRAILTQLTHEMGLHVFIDSNTTKNIDKSHIYGDALEALIGAIYLDKDYKAAKFFVTKKILPQFVDLNEIEQEDSNFKSQLIEWSQKNKREIEFETTEETDEKIKQPRFKAVVKIDNKKAGEGVGTSKKEAHQKAAHETLKKLDQL</sequence>
<proteinExistence type="inferred from homology"/>
<dbReference type="EMBL" id="CP007451">
    <property type="protein sequence ID" value="AHW59236.1"/>
    <property type="molecule type" value="Genomic_DNA"/>
</dbReference>
<evidence type="ECO:0000256" key="4">
    <source>
        <dbReference type="ARBA" id="ARBA00022664"/>
    </source>
</evidence>
<dbReference type="EMBL" id="FOHT01000008">
    <property type="protein sequence ID" value="SET22908.1"/>
    <property type="molecule type" value="Genomic_DNA"/>
</dbReference>
<gene>
    <name evidence="9" type="primary">rnc</name>
    <name evidence="13" type="ORF">FH5T_05520</name>
    <name evidence="14" type="ORF">SAMN05444285_10862</name>
</gene>
<dbReference type="SUPFAM" id="SSF69065">
    <property type="entry name" value="RNase III domain-like"/>
    <property type="match status" value="1"/>
</dbReference>